<proteinExistence type="predicted"/>
<sequence length="83" mass="9546">MTPLEAGERLEPLGPRFAKFLTLVSAHLTFTAPQWQVHRPRRDKAEQQDGTLKGAFAVFHISIPENYRDKLVETDDRGKSDRR</sequence>
<dbReference type="AlphaFoldDB" id="A0A1V6RGM6"/>
<comment type="caution">
    <text evidence="1">The sequence shown here is derived from an EMBL/GenBank/DDBJ whole genome shotgun (WGS) entry which is preliminary data.</text>
</comment>
<gene>
    <name evidence="1" type="ORF">PENSOL_c005G10104</name>
</gene>
<keyword evidence="2" id="KW-1185">Reference proteome</keyword>
<reference evidence="2" key="1">
    <citation type="journal article" date="2017" name="Nat. Microbiol.">
        <title>Global analysis of biosynthetic gene clusters reveals vast potential of secondary metabolite production in Penicillium species.</title>
        <authorList>
            <person name="Nielsen J.C."/>
            <person name="Grijseels S."/>
            <person name="Prigent S."/>
            <person name="Ji B."/>
            <person name="Dainat J."/>
            <person name="Nielsen K.F."/>
            <person name="Frisvad J.C."/>
            <person name="Workman M."/>
            <person name="Nielsen J."/>
        </authorList>
    </citation>
    <scope>NUCLEOTIDE SEQUENCE [LARGE SCALE GENOMIC DNA]</scope>
    <source>
        <strain evidence="2">IBT 29525</strain>
    </source>
</reference>
<evidence type="ECO:0000313" key="2">
    <source>
        <dbReference type="Proteomes" id="UP000191612"/>
    </source>
</evidence>
<evidence type="ECO:0000313" key="1">
    <source>
        <dbReference type="EMBL" id="OQE00967.1"/>
    </source>
</evidence>
<name>A0A1V6RGM6_9EURO</name>
<accession>A0A1V6RGM6</accession>
<dbReference type="Proteomes" id="UP000191612">
    <property type="component" value="Unassembled WGS sequence"/>
</dbReference>
<organism evidence="1 2">
    <name type="scientific">Penicillium solitum</name>
    <dbReference type="NCBI Taxonomy" id="60172"/>
    <lineage>
        <taxon>Eukaryota</taxon>
        <taxon>Fungi</taxon>
        <taxon>Dikarya</taxon>
        <taxon>Ascomycota</taxon>
        <taxon>Pezizomycotina</taxon>
        <taxon>Eurotiomycetes</taxon>
        <taxon>Eurotiomycetidae</taxon>
        <taxon>Eurotiales</taxon>
        <taxon>Aspergillaceae</taxon>
        <taxon>Penicillium</taxon>
    </lineage>
</organism>
<dbReference type="EMBL" id="MDYO01000005">
    <property type="protein sequence ID" value="OQE00967.1"/>
    <property type="molecule type" value="Genomic_DNA"/>
</dbReference>
<protein>
    <submittedName>
        <fullName evidence="1">Uncharacterized protein</fullName>
    </submittedName>
</protein>